<dbReference type="Pfam" id="PF10589">
    <property type="entry name" value="NADH_4Fe-4S"/>
    <property type="match status" value="1"/>
</dbReference>
<dbReference type="Gene3D" id="3.30.70.20">
    <property type="match status" value="1"/>
</dbReference>
<name>C9RB67_AMMDK</name>
<dbReference type="HOGENOM" id="CLU_014881_3_2_9"/>
<dbReference type="CDD" id="cd02980">
    <property type="entry name" value="TRX_Fd_family"/>
    <property type="match status" value="1"/>
</dbReference>
<dbReference type="Pfam" id="PF10531">
    <property type="entry name" value="SLBB"/>
    <property type="match status" value="1"/>
</dbReference>
<dbReference type="PANTHER" id="PTHR43578:SF3">
    <property type="entry name" value="NADH-QUINONE OXIDOREDUCTASE SUBUNIT F"/>
    <property type="match status" value="1"/>
</dbReference>
<dbReference type="InterPro" id="IPR001949">
    <property type="entry name" value="NADH-UbQ_OxRdtase_51kDa_CS"/>
</dbReference>
<keyword evidence="5" id="KW-0411">Iron-sulfur</keyword>
<evidence type="ECO:0000313" key="8">
    <source>
        <dbReference type="Proteomes" id="UP000002620"/>
    </source>
</evidence>
<dbReference type="FunFam" id="1.20.1440.230:FF:000001">
    <property type="entry name" value="Mitochondrial NADH dehydrogenase flavoprotein 1"/>
    <property type="match status" value="1"/>
</dbReference>
<dbReference type="InterPro" id="IPR019554">
    <property type="entry name" value="Soluble_ligand-bd"/>
</dbReference>
<dbReference type="InterPro" id="IPR011538">
    <property type="entry name" value="Nuo51_FMN-bd"/>
</dbReference>
<keyword evidence="3" id="KW-0479">Metal-binding</keyword>
<keyword evidence="7" id="KW-0560">Oxidoreductase</keyword>
<dbReference type="GO" id="GO:0010181">
    <property type="term" value="F:FMN binding"/>
    <property type="evidence" value="ECO:0007669"/>
    <property type="project" value="InterPro"/>
</dbReference>
<dbReference type="Gene3D" id="3.40.50.11540">
    <property type="entry name" value="NADH-ubiquinone oxidoreductase 51kDa subunit"/>
    <property type="match status" value="1"/>
</dbReference>
<sequence>MTRITSRQMLERMVRELAEKRARAGLVVKVCQGTGCLAAGAEETFRAFQEEIARQGVKAQVIPTGCQGFCQGAPVITVEPRGWFLHRITAADVPKIVDVVLKRGGELVQHFYRDPQTGKICRRPEDMPFFRHQLKIALRNLGKINPMDIEDYLAVGGYTALAKVLTEMTPEEVIEEVKKSGLRGRGGAGFPTGVKWEGARRAPGARKFVICNGDEGDPGAFMDASLMEGDPHSVIEGMIICAYAIGNCREGYIYVREEYPLAVKRLSIALEQARAWGFLGEDILGTGFSFDIQLKKGAGAFVCGESTTLMMSIEGKRPSPRVTPPRSVEKGLWGMPTCLNNVETFANIPIIILKGGEWYAQYGTETSKGTKAFCITGKVRNTGLIEVPMGMTLREIVQKLGGGMLEEAQLKAVQTGGPSGGCIPEEYLDTPVDYESLTRLGSMMGSGGMVVVDEGTCMVEFARFFLNFTQQESCGKCPPCRIGTYEMLQILNRIVAGEGQEGDIELLEELGRKIKETSLCGLGQSAPNPVLSTIKYFREEYEAHIREKRCPARTCTKVGKYVIGEDCVQCGWCRDTCPHGAILEKREGFYIEPDLCQRCGACLGVCPVGAIYLEAAGGEKPWSKPSPVR</sequence>
<evidence type="ECO:0000256" key="2">
    <source>
        <dbReference type="ARBA" id="ARBA00022485"/>
    </source>
</evidence>
<evidence type="ECO:0000256" key="3">
    <source>
        <dbReference type="ARBA" id="ARBA00022723"/>
    </source>
</evidence>
<dbReference type="PANTHER" id="PTHR43578">
    <property type="entry name" value="NADH-QUINONE OXIDOREDUCTASE SUBUNIT F"/>
    <property type="match status" value="1"/>
</dbReference>
<reference evidence="7 8" key="1">
    <citation type="submission" date="2009-10" db="EMBL/GenBank/DDBJ databases">
        <title>Complete sequence of chromosome of Ammonifex degensii KC4.</title>
        <authorList>
            <consortium name="US DOE Joint Genome Institute"/>
            <person name="Kerfeld C."/>
            <person name="Goodner B."/>
            <person name="Huber H."/>
            <person name="Stetter K."/>
            <person name="Lucas S."/>
            <person name="Copeland A."/>
            <person name="Lapidus A."/>
            <person name="Glavina del Rio T."/>
            <person name="Dalin E."/>
            <person name="Tice H."/>
            <person name="Bruce D."/>
            <person name="Goodwin L."/>
            <person name="Pitluck S."/>
            <person name="Saunders E."/>
            <person name="Brettin T."/>
            <person name="Detter J.C."/>
            <person name="Han C."/>
            <person name="Larimer F."/>
            <person name="Land M."/>
            <person name="Hauser L."/>
            <person name="Kyrpides N."/>
            <person name="Ovchinnikova G."/>
            <person name="Richardson P."/>
        </authorList>
    </citation>
    <scope>NUCLEOTIDE SEQUENCE [LARGE SCALE GENOMIC DNA]</scope>
    <source>
        <strain evidence="8">DSM 10501 / KC4</strain>
    </source>
</reference>
<dbReference type="Gene3D" id="3.10.20.600">
    <property type="match status" value="1"/>
</dbReference>
<proteinExistence type="inferred from homology"/>
<dbReference type="GO" id="GO:0016491">
    <property type="term" value="F:oxidoreductase activity"/>
    <property type="evidence" value="ECO:0007669"/>
    <property type="project" value="UniProtKB-KW"/>
</dbReference>
<keyword evidence="2" id="KW-0004">4Fe-4S</keyword>
<keyword evidence="4" id="KW-0408">Iron</keyword>
<feature type="domain" description="4Fe-4S ferredoxin-type" evidence="6">
    <location>
        <begin position="559"/>
        <end position="586"/>
    </location>
</feature>
<dbReference type="InterPro" id="IPR019575">
    <property type="entry name" value="Nuop51_4Fe4S-bd"/>
</dbReference>
<dbReference type="InterPro" id="IPR037207">
    <property type="entry name" value="Nuop51_4Fe4S-bd_sf"/>
</dbReference>
<dbReference type="InterPro" id="IPR036249">
    <property type="entry name" value="Thioredoxin-like_sf"/>
</dbReference>
<dbReference type="SUPFAM" id="SSF142019">
    <property type="entry name" value="Nqo1 FMN-binding domain-like"/>
    <property type="match status" value="1"/>
</dbReference>
<dbReference type="SUPFAM" id="SSF142984">
    <property type="entry name" value="Nqo1 middle domain-like"/>
    <property type="match status" value="1"/>
</dbReference>
<dbReference type="SUPFAM" id="SSF52833">
    <property type="entry name" value="Thioredoxin-like"/>
    <property type="match status" value="1"/>
</dbReference>
<feature type="domain" description="4Fe-4S ferredoxin-type" evidence="6">
    <location>
        <begin position="587"/>
        <end position="616"/>
    </location>
</feature>
<dbReference type="PROSITE" id="PS00645">
    <property type="entry name" value="COMPLEX1_51K_2"/>
    <property type="match status" value="1"/>
</dbReference>
<dbReference type="Gene3D" id="6.10.250.1450">
    <property type="match status" value="1"/>
</dbReference>
<dbReference type="FunFam" id="3.40.50.11540:FF:000001">
    <property type="entry name" value="NADH dehydrogenase [ubiquinone] flavoprotein 1, mitochondrial"/>
    <property type="match status" value="1"/>
</dbReference>
<dbReference type="PROSITE" id="PS00198">
    <property type="entry name" value="4FE4S_FER_1"/>
    <property type="match status" value="1"/>
</dbReference>
<comment type="similarity">
    <text evidence="1">Belongs to the complex I 51 kDa subunit family.</text>
</comment>
<dbReference type="InterPro" id="IPR037225">
    <property type="entry name" value="Nuo51_FMN-bd_sf"/>
</dbReference>
<accession>C9RB67</accession>
<dbReference type="Pfam" id="PF01257">
    <property type="entry name" value="2Fe-2S_thioredx"/>
    <property type="match status" value="1"/>
</dbReference>
<evidence type="ECO:0000256" key="4">
    <source>
        <dbReference type="ARBA" id="ARBA00023004"/>
    </source>
</evidence>
<dbReference type="InterPro" id="IPR017896">
    <property type="entry name" value="4Fe4S_Fe-S-bd"/>
</dbReference>
<dbReference type="InterPro" id="IPR017900">
    <property type="entry name" value="4Fe4S_Fe_S_CS"/>
</dbReference>
<organism evidence="7 8">
    <name type="scientific">Ammonifex degensii (strain DSM 10501 / KC4)</name>
    <dbReference type="NCBI Taxonomy" id="429009"/>
    <lineage>
        <taxon>Bacteria</taxon>
        <taxon>Bacillati</taxon>
        <taxon>Bacillota</taxon>
        <taxon>Clostridia</taxon>
        <taxon>Thermoanaerobacterales</taxon>
        <taxon>Thermoanaerobacteraceae</taxon>
        <taxon>Ammonifex</taxon>
    </lineage>
</organism>
<gene>
    <name evidence="7" type="ordered locus">Adeg_0332</name>
</gene>
<dbReference type="eggNOG" id="COG1894">
    <property type="taxonomic scope" value="Bacteria"/>
</dbReference>
<evidence type="ECO:0000256" key="5">
    <source>
        <dbReference type="ARBA" id="ARBA00023014"/>
    </source>
</evidence>
<evidence type="ECO:0000313" key="7">
    <source>
        <dbReference type="EMBL" id="ACX51494.1"/>
    </source>
</evidence>
<dbReference type="AlphaFoldDB" id="C9RB67"/>
<protein>
    <submittedName>
        <fullName evidence="7">NADH dehydrogenase (Quinone)</fullName>
        <ecNumber evidence="7">1.6.99.5</ecNumber>
    </submittedName>
</protein>
<dbReference type="GO" id="GO:0046872">
    <property type="term" value="F:metal ion binding"/>
    <property type="evidence" value="ECO:0007669"/>
    <property type="project" value="UniProtKB-KW"/>
</dbReference>
<dbReference type="GO" id="GO:0008137">
    <property type="term" value="F:NADH dehydrogenase (ubiquinone) activity"/>
    <property type="evidence" value="ECO:0007669"/>
    <property type="project" value="InterPro"/>
</dbReference>
<dbReference type="SUPFAM" id="SSF54862">
    <property type="entry name" value="4Fe-4S ferredoxins"/>
    <property type="match status" value="1"/>
</dbReference>
<dbReference type="STRING" id="429009.Adeg_0332"/>
<dbReference type="GO" id="GO:0051539">
    <property type="term" value="F:4 iron, 4 sulfur cluster binding"/>
    <property type="evidence" value="ECO:0007669"/>
    <property type="project" value="UniProtKB-KW"/>
</dbReference>
<dbReference type="EMBL" id="CP001785">
    <property type="protein sequence ID" value="ACX51494.1"/>
    <property type="molecule type" value="Genomic_DNA"/>
</dbReference>
<dbReference type="Pfam" id="PF01512">
    <property type="entry name" value="Complex1_51K"/>
    <property type="match status" value="1"/>
</dbReference>
<dbReference type="Gene3D" id="3.40.30.10">
    <property type="entry name" value="Glutaredoxin"/>
    <property type="match status" value="1"/>
</dbReference>
<dbReference type="SUPFAM" id="SSF140490">
    <property type="entry name" value="Nqo1C-terminal domain-like"/>
    <property type="match status" value="1"/>
</dbReference>
<dbReference type="Proteomes" id="UP000002620">
    <property type="component" value="Chromosome"/>
</dbReference>
<dbReference type="KEGG" id="adg:Adeg_0332"/>
<keyword evidence="8" id="KW-1185">Reference proteome</keyword>
<evidence type="ECO:0000259" key="6">
    <source>
        <dbReference type="PROSITE" id="PS51379"/>
    </source>
</evidence>
<dbReference type="Pfam" id="PF12838">
    <property type="entry name" value="Fer4_7"/>
    <property type="match status" value="1"/>
</dbReference>
<evidence type="ECO:0000256" key="1">
    <source>
        <dbReference type="ARBA" id="ARBA00007523"/>
    </source>
</evidence>
<dbReference type="Gene3D" id="1.20.1440.230">
    <property type="entry name" value="NADH-ubiquinone oxidoreductase 51kDa subunit, iron-sulphur binding domain"/>
    <property type="match status" value="1"/>
</dbReference>
<dbReference type="EC" id="1.6.99.5" evidence="7"/>
<dbReference type="SMART" id="SM00928">
    <property type="entry name" value="NADH_4Fe-4S"/>
    <property type="match status" value="1"/>
</dbReference>
<dbReference type="PROSITE" id="PS51379">
    <property type="entry name" value="4FE4S_FER_2"/>
    <property type="match status" value="2"/>
</dbReference>